<dbReference type="FunFam" id="2.60.40.790:FF:000012">
    <property type="entry name" value="SGT1 homolog, MIS12 kinetochore complex assembly cochaperone"/>
    <property type="match status" value="1"/>
</dbReference>
<protein>
    <recommendedName>
        <fullName evidence="8">Suppressor of G2 allele of SKP1</fullName>
    </recommendedName>
</protein>
<dbReference type="InterPro" id="IPR019734">
    <property type="entry name" value="TPR_rpt"/>
</dbReference>
<dbReference type="OrthoDB" id="1898560at2759"/>
<keyword evidence="7" id="KW-1185">Reference proteome</keyword>
<dbReference type="EMBL" id="JAEPQZ010000002">
    <property type="protein sequence ID" value="KAG2184913.1"/>
    <property type="molecule type" value="Genomic_DNA"/>
</dbReference>
<name>A0A8H7UM75_MORIS</name>
<dbReference type="InterPro" id="IPR007052">
    <property type="entry name" value="CS_dom"/>
</dbReference>
<dbReference type="PROSITE" id="PS50005">
    <property type="entry name" value="TPR"/>
    <property type="match status" value="2"/>
</dbReference>
<dbReference type="GO" id="GO:0005737">
    <property type="term" value="C:cytoplasm"/>
    <property type="evidence" value="ECO:0007669"/>
    <property type="project" value="UniProtKB-ARBA"/>
</dbReference>
<feature type="domain" description="SGS" evidence="4">
    <location>
        <begin position="283"/>
        <end position="372"/>
    </location>
</feature>
<dbReference type="Pfam" id="PF13414">
    <property type="entry name" value="TPR_11"/>
    <property type="match status" value="1"/>
</dbReference>
<dbReference type="CDD" id="cd06466">
    <property type="entry name" value="p23_CS_SGT1_like"/>
    <property type="match status" value="1"/>
</dbReference>
<dbReference type="Proteomes" id="UP000654370">
    <property type="component" value="Unassembled WGS sequence"/>
</dbReference>
<evidence type="ECO:0008006" key="8">
    <source>
        <dbReference type="Google" id="ProtNLM"/>
    </source>
</evidence>
<reference evidence="6" key="1">
    <citation type="submission" date="2020-12" db="EMBL/GenBank/DDBJ databases">
        <title>Metabolic potential, ecology and presence of endohyphal bacteria is reflected in genomic diversity of Mucoromycotina.</title>
        <authorList>
            <person name="Muszewska A."/>
            <person name="Okrasinska A."/>
            <person name="Steczkiewicz K."/>
            <person name="Drgas O."/>
            <person name="Orlowska M."/>
            <person name="Perlinska-Lenart U."/>
            <person name="Aleksandrzak-Piekarczyk T."/>
            <person name="Szatraj K."/>
            <person name="Zielenkiewicz U."/>
            <person name="Pilsyk S."/>
            <person name="Malc E."/>
            <person name="Mieczkowski P."/>
            <person name="Kruszewska J.S."/>
            <person name="Biernat P."/>
            <person name="Pawlowska J."/>
        </authorList>
    </citation>
    <scope>NUCLEOTIDE SEQUENCE</scope>
    <source>
        <strain evidence="6">WA0000067209</strain>
    </source>
</reference>
<dbReference type="Gene3D" id="2.60.40.790">
    <property type="match status" value="1"/>
</dbReference>
<dbReference type="SMART" id="SM00028">
    <property type="entry name" value="TPR"/>
    <property type="match status" value="3"/>
</dbReference>
<evidence type="ECO:0000259" key="4">
    <source>
        <dbReference type="PROSITE" id="PS51048"/>
    </source>
</evidence>
<feature type="region of interest" description="Disordered" evidence="3">
    <location>
        <begin position="156"/>
        <end position="182"/>
    </location>
</feature>
<dbReference type="SUPFAM" id="SSF48452">
    <property type="entry name" value="TPR-like"/>
    <property type="match status" value="1"/>
</dbReference>
<dbReference type="InterPro" id="IPR007699">
    <property type="entry name" value="SGS_dom"/>
</dbReference>
<feature type="region of interest" description="Disordered" evidence="3">
    <location>
        <begin position="289"/>
        <end position="310"/>
    </location>
</feature>
<evidence type="ECO:0000256" key="1">
    <source>
        <dbReference type="ARBA" id="ARBA00008509"/>
    </source>
</evidence>
<feature type="compositionally biased region" description="Low complexity" evidence="3">
    <location>
        <begin position="156"/>
        <end position="168"/>
    </location>
</feature>
<comment type="similarity">
    <text evidence="1">Belongs to the SGT1 family.</text>
</comment>
<dbReference type="InterPro" id="IPR044563">
    <property type="entry name" value="Sgt1-like"/>
</dbReference>
<dbReference type="Pfam" id="PF04969">
    <property type="entry name" value="CS"/>
    <property type="match status" value="1"/>
</dbReference>
<dbReference type="PANTHER" id="PTHR45862">
    <property type="entry name" value="PROTEIN SGT1 HOMOLOG"/>
    <property type="match status" value="1"/>
</dbReference>
<feature type="compositionally biased region" description="Basic and acidic residues" evidence="3">
    <location>
        <begin position="290"/>
        <end position="310"/>
    </location>
</feature>
<feature type="repeat" description="TPR" evidence="2">
    <location>
        <begin position="27"/>
        <end position="60"/>
    </location>
</feature>
<accession>A0A8H7UM75</accession>
<evidence type="ECO:0000256" key="3">
    <source>
        <dbReference type="SAM" id="MobiDB-lite"/>
    </source>
</evidence>
<dbReference type="InterPro" id="IPR008978">
    <property type="entry name" value="HSP20-like_chaperone"/>
</dbReference>
<comment type="caution">
    <text evidence="6">The sequence shown here is derived from an EMBL/GenBank/DDBJ whole genome shotgun (WGS) entry which is preliminary data.</text>
</comment>
<evidence type="ECO:0000256" key="2">
    <source>
        <dbReference type="PROSITE-ProRule" id="PRU00339"/>
    </source>
</evidence>
<organism evidence="6 7">
    <name type="scientific">Mortierella isabellina</name>
    <name type="common">Filamentous fungus</name>
    <name type="synonym">Umbelopsis isabellina</name>
    <dbReference type="NCBI Taxonomy" id="91625"/>
    <lineage>
        <taxon>Eukaryota</taxon>
        <taxon>Fungi</taxon>
        <taxon>Fungi incertae sedis</taxon>
        <taxon>Mucoromycota</taxon>
        <taxon>Mucoromycotina</taxon>
        <taxon>Umbelopsidomycetes</taxon>
        <taxon>Umbelopsidales</taxon>
        <taxon>Umbelopsidaceae</taxon>
        <taxon>Umbelopsis</taxon>
    </lineage>
</organism>
<dbReference type="Gene3D" id="1.25.40.10">
    <property type="entry name" value="Tetratricopeptide repeat domain"/>
    <property type="match status" value="1"/>
</dbReference>
<sequence length="372" mass="42029">MVLKKHFKFRYPFFSFVPRNAQYLMSASDLFTQANEAFFEDDYDEALQLYSQAIDADSENPEFYLKRGIVYEKLKKYDLALQDANKSLAILEAQQGSRTQLAKAHLRRGIALYHSKQYSEAKKELSASKELNPAEKTLSTWMRRWQFLKSDKVPATAASSTTTGRSASEPAPVSTASATPVTERARHDWFQNDQFVVVEVFIKGVQKDSVDIGFHERSLSVTIKMPSGSDYSLELEPLTHEIDPSQSKFTVLSTKIEIKLKKKSVGTKWGMLEGEDVIPQTISAPWTSNKPKDWSALDKELSSEEPEKPEGEQALNALFQQIYGDADENSRRAMMKSFVESNGTCLSTNWDEVSKGKVETKPPEGMIAKKYT</sequence>
<keyword evidence="2" id="KW-0802">TPR repeat</keyword>
<evidence type="ECO:0000313" key="6">
    <source>
        <dbReference type="EMBL" id="KAG2184913.1"/>
    </source>
</evidence>
<dbReference type="InterPro" id="IPR011990">
    <property type="entry name" value="TPR-like_helical_dom_sf"/>
</dbReference>
<dbReference type="SUPFAM" id="SSF49764">
    <property type="entry name" value="HSP20-like chaperones"/>
    <property type="match status" value="1"/>
</dbReference>
<dbReference type="GO" id="GO:0051087">
    <property type="term" value="F:protein-folding chaperone binding"/>
    <property type="evidence" value="ECO:0007669"/>
    <property type="project" value="InterPro"/>
</dbReference>
<gene>
    <name evidence="6" type="ORF">INT43_000826</name>
</gene>
<feature type="domain" description="CS" evidence="5">
    <location>
        <begin position="182"/>
        <end position="273"/>
    </location>
</feature>
<evidence type="ECO:0000259" key="5">
    <source>
        <dbReference type="PROSITE" id="PS51203"/>
    </source>
</evidence>
<dbReference type="Pfam" id="PF05002">
    <property type="entry name" value="SGS"/>
    <property type="match status" value="1"/>
</dbReference>
<dbReference type="PROSITE" id="PS51048">
    <property type="entry name" value="SGS"/>
    <property type="match status" value="1"/>
</dbReference>
<dbReference type="AlphaFoldDB" id="A0A8H7UM75"/>
<dbReference type="PROSITE" id="PS51203">
    <property type="entry name" value="CS"/>
    <property type="match status" value="1"/>
</dbReference>
<feature type="repeat" description="TPR" evidence="2">
    <location>
        <begin position="61"/>
        <end position="94"/>
    </location>
</feature>
<evidence type="ECO:0000313" key="7">
    <source>
        <dbReference type="Proteomes" id="UP000654370"/>
    </source>
</evidence>
<proteinExistence type="inferred from homology"/>